<dbReference type="STRING" id="177413.SAMN05660859_2573"/>
<dbReference type="GO" id="GO:0071555">
    <property type="term" value="P:cell wall organization"/>
    <property type="evidence" value="ECO:0007669"/>
    <property type="project" value="UniProtKB-UniRule"/>
</dbReference>
<dbReference type="InterPro" id="IPR005490">
    <property type="entry name" value="LD_TPept_cat_dom"/>
</dbReference>
<proteinExistence type="predicted"/>
<dbReference type="GO" id="GO:0016740">
    <property type="term" value="F:transferase activity"/>
    <property type="evidence" value="ECO:0007669"/>
    <property type="project" value="InterPro"/>
</dbReference>
<dbReference type="PANTHER" id="PTHR38589">
    <property type="entry name" value="BLR0621 PROTEIN"/>
    <property type="match status" value="1"/>
</dbReference>
<feature type="active site" description="Proton donor/acceptor" evidence="1">
    <location>
        <position position="190"/>
    </location>
</feature>
<keyword evidence="1" id="KW-0133">Cell shape</keyword>
<reference evidence="4" key="1">
    <citation type="submission" date="2016-10" db="EMBL/GenBank/DDBJ databases">
        <authorList>
            <person name="Varghese N."/>
            <person name="Submissions S."/>
        </authorList>
    </citation>
    <scope>NUCLEOTIDE SEQUENCE [LARGE SCALE GENOMIC DNA]</scope>
    <source>
        <strain evidence="4">CGMCC 1.1761</strain>
    </source>
</reference>
<organism evidence="3 4">
    <name type="scientific">Ancylobacter rudongensis</name>
    <dbReference type="NCBI Taxonomy" id="177413"/>
    <lineage>
        <taxon>Bacteria</taxon>
        <taxon>Pseudomonadati</taxon>
        <taxon>Pseudomonadota</taxon>
        <taxon>Alphaproteobacteria</taxon>
        <taxon>Hyphomicrobiales</taxon>
        <taxon>Xanthobacteraceae</taxon>
        <taxon>Ancylobacter</taxon>
    </lineage>
</organism>
<keyword evidence="4" id="KW-1185">Reference proteome</keyword>
<sequence length="226" mass="25620">MPYVPSRQAKRIRQALSTCETKVLPVRDVIVNGNGVKKKTLRTETHGKSRFASRLRVAMRPAGHLHGRQRGYLILDGRLIPVALGRTGIRADKREGDGATPRGTWHAREVRYRADRGPRPITGLPVLRTRRGDGWCDDPRDGRYNRPVSLPMRASHEEMWRDDGLYDLVVVLDHNSRPRRSRRGSAVFLHIARGTFEPTAGCVAFRPTDLRRLLARLSPKTAIEIK</sequence>
<gene>
    <name evidence="3" type="ORF">SAMN05660859_2573</name>
</gene>
<keyword evidence="1" id="KW-0573">Peptidoglycan synthesis</keyword>
<dbReference type="Proteomes" id="UP000198889">
    <property type="component" value="Unassembled WGS sequence"/>
</dbReference>
<dbReference type="GO" id="GO:0008360">
    <property type="term" value="P:regulation of cell shape"/>
    <property type="evidence" value="ECO:0007669"/>
    <property type="project" value="UniProtKB-UniRule"/>
</dbReference>
<feature type="domain" description="L,D-TPase catalytic" evidence="2">
    <location>
        <begin position="54"/>
        <end position="226"/>
    </location>
</feature>
<dbReference type="EMBL" id="FMTP01000003">
    <property type="protein sequence ID" value="SCW73385.1"/>
    <property type="molecule type" value="Genomic_DNA"/>
</dbReference>
<dbReference type="Pfam" id="PF03734">
    <property type="entry name" value="YkuD"/>
    <property type="match status" value="1"/>
</dbReference>
<keyword evidence="1" id="KW-0961">Cell wall biogenesis/degradation</keyword>
<name>A0A1G4SXS5_9HYPH</name>
<dbReference type="PANTHER" id="PTHR38589:SF1">
    <property type="entry name" value="BLR0621 PROTEIN"/>
    <property type="match status" value="1"/>
</dbReference>
<dbReference type="PROSITE" id="PS52029">
    <property type="entry name" value="LD_TPASE"/>
    <property type="match status" value="1"/>
</dbReference>
<feature type="active site" description="Nucleophile" evidence="1">
    <location>
        <position position="202"/>
    </location>
</feature>
<dbReference type="AlphaFoldDB" id="A0A1G4SXS5"/>
<protein>
    <submittedName>
        <fullName evidence="3">L,D-peptidoglycan transpeptidase YkuD, ErfK/YbiS/YcfS/YnhG family</fullName>
    </submittedName>
</protein>
<evidence type="ECO:0000313" key="3">
    <source>
        <dbReference type="EMBL" id="SCW73385.1"/>
    </source>
</evidence>
<evidence type="ECO:0000259" key="2">
    <source>
        <dbReference type="PROSITE" id="PS52029"/>
    </source>
</evidence>
<evidence type="ECO:0000256" key="1">
    <source>
        <dbReference type="PROSITE-ProRule" id="PRU01373"/>
    </source>
</evidence>
<comment type="pathway">
    <text evidence="1">Cell wall biogenesis; peptidoglycan biosynthesis.</text>
</comment>
<dbReference type="GO" id="GO:0009252">
    <property type="term" value="P:peptidoglycan biosynthetic process"/>
    <property type="evidence" value="ECO:0007669"/>
    <property type="project" value="UniProtKB-KW"/>
</dbReference>
<accession>A0A1G4SXS5</accession>
<evidence type="ECO:0000313" key="4">
    <source>
        <dbReference type="Proteomes" id="UP000198889"/>
    </source>
</evidence>